<protein>
    <submittedName>
        <fullName evidence="9">Cystatin</fullName>
    </submittedName>
</protein>
<accession>A0A6B9DA14</accession>
<dbReference type="InterPro" id="IPR000010">
    <property type="entry name" value="Cystatin_dom"/>
</dbReference>
<dbReference type="Gene3D" id="3.10.450.10">
    <property type="match status" value="1"/>
</dbReference>
<feature type="chain" id="PRO_5025691860" evidence="7">
    <location>
        <begin position="25"/>
        <end position="142"/>
    </location>
</feature>
<dbReference type="PROSITE" id="PS00287">
    <property type="entry name" value="CYSTATIN"/>
    <property type="match status" value="1"/>
</dbReference>
<dbReference type="GO" id="GO:0005737">
    <property type="term" value="C:cytoplasm"/>
    <property type="evidence" value="ECO:0007669"/>
    <property type="project" value="TreeGrafter"/>
</dbReference>
<reference evidence="9" key="1">
    <citation type="submission" date="2019-05" db="EMBL/GenBank/DDBJ databases">
        <authorList>
            <person name="Kuang L."/>
        </authorList>
    </citation>
    <scope>NUCLEOTIDE SEQUENCE</scope>
</reference>
<dbReference type="GO" id="GO:0031982">
    <property type="term" value="C:vesicle"/>
    <property type="evidence" value="ECO:0007669"/>
    <property type="project" value="TreeGrafter"/>
</dbReference>
<feature type="domain" description="Cystatin" evidence="8">
    <location>
        <begin position="28"/>
        <end position="135"/>
    </location>
</feature>
<evidence type="ECO:0000259" key="8">
    <source>
        <dbReference type="SMART" id="SM00043"/>
    </source>
</evidence>
<keyword evidence="5" id="KW-0789">Thiol protease inhibitor</keyword>
<evidence type="ECO:0000256" key="4">
    <source>
        <dbReference type="ARBA" id="ARBA00022690"/>
    </source>
</evidence>
<dbReference type="CDD" id="cd00042">
    <property type="entry name" value="CY"/>
    <property type="match status" value="1"/>
</dbReference>
<name>A0A6B9DA14_HAEFA</name>
<evidence type="ECO:0000313" key="9">
    <source>
        <dbReference type="EMBL" id="QGW58124.1"/>
    </source>
</evidence>
<feature type="signal peptide" evidence="7">
    <location>
        <begin position="1"/>
        <end position="24"/>
    </location>
</feature>
<dbReference type="InterPro" id="IPR046350">
    <property type="entry name" value="Cystatin_sf"/>
</dbReference>
<dbReference type="PANTHER" id="PTHR46186:SF2">
    <property type="entry name" value="CYSTATIN"/>
    <property type="match status" value="1"/>
</dbReference>
<dbReference type="SMART" id="SM00043">
    <property type="entry name" value="CY"/>
    <property type="match status" value="1"/>
</dbReference>
<evidence type="ECO:0000256" key="7">
    <source>
        <dbReference type="SAM" id="SignalP"/>
    </source>
</evidence>
<comment type="subcellular location">
    <subcellularLocation>
        <location evidence="1">Secreted</location>
    </subcellularLocation>
</comment>
<dbReference type="GO" id="GO:0005615">
    <property type="term" value="C:extracellular space"/>
    <property type="evidence" value="ECO:0007669"/>
    <property type="project" value="TreeGrafter"/>
</dbReference>
<keyword evidence="4" id="KW-0646">Protease inhibitor</keyword>
<dbReference type="AlphaFoldDB" id="A0A6B9DA14"/>
<dbReference type="SUPFAM" id="SSF54403">
    <property type="entry name" value="Cystatin/monellin"/>
    <property type="match status" value="1"/>
</dbReference>
<dbReference type="EMBL" id="MK949070">
    <property type="protein sequence ID" value="QGW58124.1"/>
    <property type="molecule type" value="mRNA"/>
</dbReference>
<evidence type="ECO:0000256" key="6">
    <source>
        <dbReference type="ARBA" id="ARBA00022729"/>
    </source>
</evidence>
<sequence>MALSGATAFTLVLVLTGFLLCCFAEHKNLKGGWRRQNQTSDEHYHSLAHFAVAKQVDGREFFDTVLEITDVETQTVAGTNYRITFKTTESTCLVTETYSREHCRPKTQEVKDICTTVIYDVPWLNETSVTSYTCGTNAPSST</sequence>
<keyword evidence="3" id="KW-0964">Secreted</keyword>
<dbReference type="Pfam" id="PF00031">
    <property type="entry name" value="Cystatin"/>
    <property type="match status" value="1"/>
</dbReference>
<organism evidence="9">
    <name type="scientific">Haemaphysalis flava</name>
    <name type="common">Tick</name>
    <dbReference type="NCBI Taxonomy" id="181088"/>
    <lineage>
        <taxon>Eukaryota</taxon>
        <taxon>Metazoa</taxon>
        <taxon>Ecdysozoa</taxon>
        <taxon>Arthropoda</taxon>
        <taxon>Chelicerata</taxon>
        <taxon>Arachnida</taxon>
        <taxon>Acari</taxon>
        <taxon>Parasitiformes</taxon>
        <taxon>Ixodida</taxon>
        <taxon>Ixodoidea</taxon>
        <taxon>Ixodidae</taxon>
        <taxon>Haemaphysalinae</taxon>
        <taxon>Haemaphysalis</taxon>
    </lineage>
</organism>
<gene>
    <name evidence="9" type="primary">cyst-1</name>
</gene>
<dbReference type="GO" id="GO:0004869">
    <property type="term" value="F:cysteine-type endopeptidase inhibitor activity"/>
    <property type="evidence" value="ECO:0007669"/>
    <property type="project" value="UniProtKB-KW"/>
</dbReference>
<evidence type="ECO:0000256" key="2">
    <source>
        <dbReference type="ARBA" id="ARBA00009403"/>
    </source>
</evidence>
<dbReference type="InterPro" id="IPR018073">
    <property type="entry name" value="Prot_inh_cystat_CS"/>
</dbReference>
<evidence type="ECO:0000256" key="3">
    <source>
        <dbReference type="ARBA" id="ARBA00022525"/>
    </source>
</evidence>
<dbReference type="SMR" id="A0A6B9DA14"/>
<evidence type="ECO:0000256" key="5">
    <source>
        <dbReference type="ARBA" id="ARBA00022704"/>
    </source>
</evidence>
<proteinExistence type="evidence at transcript level"/>
<evidence type="ECO:0000256" key="1">
    <source>
        <dbReference type="ARBA" id="ARBA00004613"/>
    </source>
</evidence>
<dbReference type="PANTHER" id="PTHR46186">
    <property type="entry name" value="CYSTATIN"/>
    <property type="match status" value="1"/>
</dbReference>
<comment type="similarity">
    <text evidence="2">Belongs to the cystatin family.</text>
</comment>
<keyword evidence="6 7" id="KW-0732">Signal</keyword>